<dbReference type="InterPro" id="IPR036638">
    <property type="entry name" value="HLH_DNA-bd_sf"/>
</dbReference>
<dbReference type="InterPro" id="IPR052099">
    <property type="entry name" value="Regulatory_TF_Diverse"/>
</dbReference>
<dbReference type="PROSITE" id="PS50888">
    <property type="entry name" value="BHLH"/>
    <property type="match status" value="1"/>
</dbReference>
<dbReference type="Pfam" id="PF00010">
    <property type="entry name" value="HLH"/>
    <property type="match status" value="1"/>
</dbReference>
<proteinExistence type="predicted"/>
<keyword evidence="1" id="KW-0175">Coiled coil</keyword>
<evidence type="ECO:0000313" key="4">
    <source>
        <dbReference type="EMBL" id="KAK0640547.1"/>
    </source>
</evidence>
<accession>A0AA39XUM4</accession>
<dbReference type="CDD" id="cd11395">
    <property type="entry name" value="bHLHzip_SREBP_like"/>
    <property type="match status" value="1"/>
</dbReference>
<dbReference type="Proteomes" id="UP001175001">
    <property type="component" value="Unassembled WGS sequence"/>
</dbReference>
<feature type="coiled-coil region" evidence="1">
    <location>
        <begin position="151"/>
        <end position="185"/>
    </location>
</feature>
<protein>
    <recommendedName>
        <fullName evidence="3">BHLH domain-containing protein</fullName>
    </recommendedName>
</protein>
<sequence length="200" mass="21459">MQLSNLPPELNQTAAVPPTELIWSLVSSHPVKPVIGEGEVCQNSPGSDGRARRHTESPQANISESGLTSTTCTANSSPAETSASIEVTIGPPVAPVPHVSVERKYRHGMVAMFARLRDAIPALNVPGDMFADGSSARPTKAKILTSAIDYIKTMEAERERMKDRYASKVAENERLRRALLELEGRLGIPRCGVFSAAAEG</sequence>
<evidence type="ECO:0000256" key="2">
    <source>
        <dbReference type="SAM" id="MobiDB-lite"/>
    </source>
</evidence>
<organism evidence="4 5">
    <name type="scientific">Lasiodiplodia hormozganensis</name>
    <dbReference type="NCBI Taxonomy" id="869390"/>
    <lineage>
        <taxon>Eukaryota</taxon>
        <taxon>Fungi</taxon>
        <taxon>Dikarya</taxon>
        <taxon>Ascomycota</taxon>
        <taxon>Pezizomycotina</taxon>
        <taxon>Dothideomycetes</taxon>
        <taxon>Dothideomycetes incertae sedis</taxon>
        <taxon>Botryosphaeriales</taxon>
        <taxon>Botryosphaeriaceae</taxon>
        <taxon>Lasiodiplodia</taxon>
    </lineage>
</organism>
<dbReference type="EMBL" id="JAUJDW010000079">
    <property type="protein sequence ID" value="KAK0640547.1"/>
    <property type="molecule type" value="Genomic_DNA"/>
</dbReference>
<feature type="domain" description="BHLH" evidence="3">
    <location>
        <begin position="93"/>
        <end position="154"/>
    </location>
</feature>
<dbReference type="PANTHER" id="PTHR47336:SF2">
    <property type="entry name" value="TRANSCRIPTION FACTOR HMS1-RELATED"/>
    <property type="match status" value="1"/>
</dbReference>
<dbReference type="AlphaFoldDB" id="A0AA39XUM4"/>
<dbReference type="GO" id="GO:0046983">
    <property type="term" value="F:protein dimerization activity"/>
    <property type="evidence" value="ECO:0007669"/>
    <property type="project" value="InterPro"/>
</dbReference>
<reference evidence="4" key="1">
    <citation type="submission" date="2023-06" db="EMBL/GenBank/DDBJ databases">
        <title>Multi-omics analyses reveal the molecular pathogenesis toolkit of Lasiodiplodia hormozganensis, a cross-kingdom pathogen.</title>
        <authorList>
            <person name="Felix C."/>
            <person name="Meneses R."/>
            <person name="Goncalves M.F.M."/>
            <person name="Tilleman L."/>
            <person name="Duarte A.S."/>
            <person name="Jorrin-Novo J.V."/>
            <person name="Van De Peer Y."/>
            <person name="Deforce D."/>
            <person name="Van Nieuwerburgh F."/>
            <person name="Esteves A.C."/>
            <person name="Alves A."/>
        </authorList>
    </citation>
    <scope>NUCLEOTIDE SEQUENCE</scope>
    <source>
        <strain evidence="4">CBS 339.90</strain>
    </source>
</reference>
<evidence type="ECO:0000256" key="1">
    <source>
        <dbReference type="SAM" id="Coils"/>
    </source>
</evidence>
<dbReference type="InterPro" id="IPR011598">
    <property type="entry name" value="bHLH_dom"/>
</dbReference>
<comment type="caution">
    <text evidence="4">The sequence shown here is derived from an EMBL/GenBank/DDBJ whole genome shotgun (WGS) entry which is preliminary data.</text>
</comment>
<feature type="compositionally biased region" description="Polar residues" evidence="2">
    <location>
        <begin position="57"/>
        <end position="79"/>
    </location>
</feature>
<dbReference type="SUPFAM" id="SSF47459">
    <property type="entry name" value="HLH, helix-loop-helix DNA-binding domain"/>
    <property type="match status" value="1"/>
</dbReference>
<name>A0AA39XUM4_9PEZI</name>
<keyword evidence="5" id="KW-1185">Reference proteome</keyword>
<gene>
    <name evidence="4" type="ORF">DIS24_g9257</name>
</gene>
<dbReference type="Gene3D" id="4.10.280.10">
    <property type="entry name" value="Helix-loop-helix DNA-binding domain"/>
    <property type="match status" value="1"/>
</dbReference>
<evidence type="ECO:0000259" key="3">
    <source>
        <dbReference type="PROSITE" id="PS50888"/>
    </source>
</evidence>
<feature type="region of interest" description="Disordered" evidence="2">
    <location>
        <begin position="36"/>
        <end position="79"/>
    </location>
</feature>
<dbReference type="PANTHER" id="PTHR47336">
    <property type="entry name" value="TRANSCRIPTION FACTOR HMS1-RELATED"/>
    <property type="match status" value="1"/>
</dbReference>
<dbReference type="SMART" id="SM00353">
    <property type="entry name" value="HLH"/>
    <property type="match status" value="1"/>
</dbReference>
<evidence type="ECO:0000313" key="5">
    <source>
        <dbReference type="Proteomes" id="UP001175001"/>
    </source>
</evidence>